<accession>A0A2U3MXG9</accession>
<dbReference type="InterPro" id="IPR029030">
    <property type="entry name" value="Caspase-like_dom_sf"/>
</dbReference>
<dbReference type="InterPro" id="IPR001096">
    <property type="entry name" value="Peptidase_C13"/>
</dbReference>
<dbReference type="EMBL" id="OOGT01000040">
    <property type="protein sequence ID" value="SPL70064.1"/>
    <property type="molecule type" value="Genomic_DNA"/>
</dbReference>
<evidence type="ECO:0000256" key="1">
    <source>
        <dbReference type="SAM" id="Phobius"/>
    </source>
</evidence>
<dbReference type="Pfam" id="PF01650">
    <property type="entry name" value="Peptidase_C13"/>
    <property type="match status" value="1"/>
</dbReference>
<evidence type="ECO:0000313" key="3">
    <source>
        <dbReference type="Proteomes" id="UP000245974"/>
    </source>
</evidence>
<name>A0A2U3MXG9_9GAMM</name>
<dbReference type="InParanoid" id="A0A2U3MXG9"/>
<dbReference type="GO" id="GO:0006508">
    <property type="term" value="P:proteolysis"/>
    <property type="evidence" value="ECO:0007669"/>
    <property type="project" value="InterPro"/>
</dbReference>
<sequence>MIDLKPSINFWHDFKSNQLAGMWLFLGSRKSLQIVRPSILQLIFWGILGGCANTLFSWLIAGDGGTFNRQGLVSYALWPFIALIVGIFLSQRTNNSRLMLVPALLWLVLDTHIALLQSFIQYLGTLDYLPAFTYDYLPIIFMVLFVWQSLAVVWVFSRELKWPWWERGLIMIATLFTLVVWQLSVKDQPIWKVEENPPSISEQAFYTQGRMLNKALEQIQFGEFAQTHWYFLGVGGASYQDVFKSEIERIKEQFDTRFGTYGRSMELINNPETITQIPIATKTSIDMALRRIGQQMNKESDVLFLYMTSHGLENQFELENAPIDMDDVDPKWLRESLDRSGIRWKVIVISACYSGSFIPALQSPDTLIITASAADRTSFGCSNEADYTYFGRAFFDQAMRDQTSLKAAFAQAAETVAKWENAQGFEPSEPQWVIGKNMELMLPQLEQRLFPPATQIDPNVHVNSDNPAAIQPISAKTAQVATEVH</sequence>
<dbReference type="Gene3D" id="3.40.50.1460">
    <property type="match status" value="1"/>
</dbReference>
<reference evidence="3" key="1">
    <citation type="submission" date="2018-03" db="EMBL/GenBank/DDBJ databases">
        <authorList>
            <person name="Blom J."/>
        </authorList>
    </citation>
    <scope>NUCLEOTIDE SEQUENCE [LARGE SCALE GENOMIC DNA]</scope>
    <source>
        <strain evidence="3">KPC-SM-21</strain>
    </source>
</reference>
<feature type="transmembrane region" description="Helical" evidence="1">
    <location>
        <begin position="39"/>
        <end position="60"/>
    </location>
</feature>
<feature type="transmembrane region" description="Helical" evidence="1">
    <location>
        <begin position="136"/>
        <end position="156"/>
    </location>
</feature>
<evidence type="ECO:0000313" key="2">
    <source>
        <dbReference type="EMBL" id="SPL70064.1"/>
    </source>
</evidence>
<dbReference type="RefSeq" id="WP_228212182.1">
    <property type="nucleotide sequence ID" value="NZ_OOGT01000040.1"/>
</dbReference>
<feature type="transmembrane region" description="Helical" evidence="1">
    <location>
        <begin position="103"/>
        <end position="124"/>
    </location>
</feature>
<dbReference type="GO" id="GO:0008233">
    <property type="term" value="F:peptidase activity"/>
    <property type="evidence" value="ECO:0007669"/>
    <property type="project" value="InterPro"/>
</dbReference>
<dbReference type="AlphaFoldDB" id="A0A2U3MXG9"/>
<feature type="transmembrane region" description="Helical" evidence="1">
    <location>
        <begin position="72"/>
        <end position="91"/>
    </location>
</feature>
<keyword evidence="1" id="KW-1133">Transmembrane helix</keyword>
<dbReference type="Proteomes" id="UP000245974">
    <property type="component" value="Unassembled WGS sequence"/>
</dbReference>
<gene>
    <name evidence="2" type="ORF">KPC_1242</name>
</gene>
<feature type="transmembrane region" description="Helical" evidence="1">
    <location>
        <begin position="168"/>
        <end position="185"/>
    </location>
</feature>
<keyword evidence="3" id="KW-1185">Reference proteome</keyword>
<protein>
    <submittedName>
        <fullName evidence="2">Peptidase C13 family protein</fullName>
    </submittedName>
</protein>
<proteinExistence type="predicted"/>
<organism evidence="2 3">
    <name type="scientific">Acinetobacter stercoris</name>
    <dbReference type="NCBI Taxonomy" id="2126983"/>
    <lineage>
        <taxon>Bacteria</taxon>
        <taxon>Pseudomonadati</taxon>
        <taxon>Pseudomonadota</taxon>
        <taxon>Gammaproteobacteria</taxon>
        <taxon>Moraxellales</taxon>
        <taxon>Moraxellaceae</taxon>
        <taxon>Acinetobacter</taxon>
    </lineage>
</organism>
<keyword evidence="1" id="KW-0812">Transmembrane</keyword>
<dbReference type="SUPFAM" id="SSF52129">
    <property type="entry name" value="Caspase-like"/>
    <property type="match status" value="1"/>
</dbReference>
<keyword evidence="1" id="KW-0472">Membrane</keyword>